<reference evidence="2 3" key="1">
    <citation type="submission" date="2019-01" db="EMBL/GenBank/DDBJ databases">
        <title>PMF-metabolizing Aryl O-demethylase.</title>
        <authorList>
            <person name="Kim M."/>
        </authorList>
    </citation>
    <scope>NUCLEOTIDE SEQUENCE [LARGE SCALE GENOMIC DNA]</scope>
    <source>
        <strain evidence="2 3">PMF1</strain>
    </source>
</reference>
<dbReference type="Proteomes" id="UP000289794">
    <property type="component" value="Chromosome"/>
</dbReference>
<evidence type="ECO:0000313" key="2">
    <source>
        <dbReference type="EMBL" id="QBE95729.1"/>
    </source>
</evidence>
<dbReference type="KEGG" id="bpro:PMF13cell1_01253"/>
<proteinExistence type="predicted"/>
<evidence type="ECO:0000256" key="1">
    <source>
        <dbReference type="SAM" id="Coils"/>
    </source>
</evidence>
<keyword evidence="1" id="KW-0175">Coiled coil</keyword>
<name>A0A4P6LUH3_9FIRM</name>
<accession>A0A4P6LUH3</accession>
<dbReference type="AlphaFoldDB" id="A0A4P6LUH3"/>
<dbReference type="EMBL" id="CP035945">
    <property type="protein sequence ID" value="QBE95729.1"/>
    <property type="molecule type" value="Genomic_DNA"/>
</dbReference>
<organism evidence="2 3">
    <name type="scientific">Blautia producta</name>
    <dbReference type="NCBI Taxonomy" id="33035"/>
    <lineage>
        <taxon>Bacteria</taxon>
        <taxon>Bacillati</taxon>
        <taxon>Bacillota</taxon>
        <taxon>Clostridia</taxon>
        <taxon>Lachnospirales</taxon>
        <taxon>Lachnospiraceae</taxon>
        <taxon>Blautia</taxon>
    </lineage>
</organism>
<sequence>MTCMDLGETQRTAVLLEKQAGTLRTLSAELEEISRTLKRNETLLQAGTSVEKEAGTLAELSYIAGQMGRALEMAAVYEQQAEKRVTEQYEGSGRNYTAPETVLVDCAAWEHLPDDILIY</sequence>
<feature type="coiled-coil region" evidence="1">
    <location>
        <begin position="16"/>
        <end position="43"/>
    </location>
</feature>
<evidence type="ECO:0000313" key="3">
    <source>
        <dbReference type="Proteomes" id="UP000289794"/>
    </source>
</evidence>
<protein>
    <submittedName>
        <fullName evidence="2">Uncharacterized protein</fullName>
    </submittedName>
</protein>
<gene>
    <name evidence="2" type="ORF">PMF13cell1_01253</name>
</gene>